<feature type="transmembrane region" description="Helical" evidence="9">
    <location>
        <begin position="133"/>
        <end position="155"/>
    </location>
</feature>
<evidence type="ECO:0000256" key="9">
    <source>
        <dbReference type="SAM" id="Phobius"/>
    </source>
</evidence>
<evidence type="ECO:0000256" key="4">
    <source>
        <dbReference type="ARBA" id="ARBA00022679"/>
    </source>
</evidence>
<dbReference type="Gene3D" id="1.20.5.1930">
    <property type="match status" value="1"/>
</dbReference>
<evidence type="ECO:0000313" key="13">
    <source>
        <dbReference type="Proteomes" id="UP000321901"/>
    </source>
</evidence>
<gene>
    <name evidence="12" type="primary">yfiJ</name>
    <name evidence="12" type="ORF">SLU01_32660</name>
</gene>
<dbReference type="EC" id="2.7.13.3" evidence="2"/>
<keyword evidence="5" id="KW-0547">Nucleotide-binding</keyword>
<organism evidence="12 13">
    <name type="scientific">Sporosarcina luteola</name>
    <dbReference type="NCBI Taxonomy" id="582850"/>
    <lineage>
        <taxon>Bacteria</taxon>
        <taxon>Bacillati</taxon>
        <taxon>Bacillota</taxon>
        <taxon>Bacilli</taxon>
        <taxon>Bacillales</taxon>
        <taxon>Caryophanaceae</taxon>
        <taxon>Sporosarcina</taxon>
    </lineage>
</organism>
<comment type="caution">
    <text evidence="12">The sequence shown here is derived from an EMBL/GenBank/DDBJ whole genome shotgun (WGS) entry which is preliminary data.</text>
</comment>
<evidence type="ECO:0000256" key="6">
    <source>
        <dbReference type="ARBA" id="ARBA00022777"/>
    </source>
</evidence>
<dbReference type="Pfam" id="PF02518">
    <property type="entry name" value="HATPase_c"/>
    <property type="match status" value="1"/>
</dbReference>
<feature type="transmembrane region" description="Helical" evidence="9">
    <location>
        <begin position="63"/>
        <end position="79"/>
    </location>
</feature>
<dbReference type="GO" id="GO:0016020">
    <property type="term" value="C:membrane"/>
    <property type="evidence" value="ECO:0007669"/>
    <property type="project" value="InterPro"/>
</dbReference>
<dbReference type="InterPro" id="IPR050482">
    <property type="entry name" value="Sensor_HK_TwoCompSys"/>
</dbReference>
<dbReference type="Proteomes" id="UP000321901">
    <property type="component" value="Unassembled WGS sequence"/>
</dbReference>
<dbReference type="CDD" id="cd16917">
    <property type="entry name" value="HATPase_UhpB-NarQ-NarX-like"/>
    <property type="match status" value="1"/>
</dbReference>
<feature type="domain" description="Signal transduction histidine kinase subgroup 3 dimerisation and phosphoacceptor" evidence="11">
    <location>
        <begin position="201"/>
        <end position="266"/>
    </location>
</feature>
<protein>
    <recommendedName>
        <fullName evidence="2">histidine kinase</fullName>
        <ecNumber evidence="2">2.7.13.3</ecNumber>
    </recommendedName>
</protein>
<keyword evidence="7" id="KW-0067">ATP-binding</keyword>
<evidence type="ECO:0000256" key="2">
    <source>
        <dbReference type="ARBA" id="ARBA00012438"/>
    </source>
</evidence>
<evidence type="ECO:0000256" key="1">
    <source>
        <dbReference type="ARBA" id="ARBA00000085"/>
    </source>
</evidence>
<dbReference type="InterPro" id="IPR003594">
    <property type="entry name" value="HATPase_dom"/>
</dbReference>
<sequence length="402" mass="45426">MKSFSLFLFSLVRIVMLVLLSVYFLQIADDVGDWRTLYIMAAIPMFIASHFIQMANVREKTRIICSSIDFIVITGFGLLFLESGYLYLIFFGVLFTTVFILYNNKKILGVFSGLFIVVWVLISLRLYLQTGVFSIASNIVNGMFVVYGAFVGGLIRNSRSAKETISIQYEQLNESHVALQTAHDRLQDYAEQVEQLTAIRERNEIAREIHDTVGHKMTALVVQLQVAREMAERDPVRTKNVLAVCEQLTRDSLNEIRVSVRTLKEDQYKASFQEALQELLREFSSLTQMETRLDMDGDSTSIPASLKPTIKRIVQEGLTNAKKHGNANECIVEIRMDANEIHVAIKDDGKGEKNITPNFGLITMKERVEEHEGSFAIRSVEGEGFEIAISFPLQRLTAGGTE</sequence>
<keyword evidence="6 12" id="KW-0418">Kinase</keyword>
<evidence type="ECO:0000259" key="10">
    <source>
        <dbReference type="Pfam" id="PF02518"/>
    </source>
</evidence>
<evidence type="ECO:0000256" key="3">
    <source>
        <dbReference type="ARBA" id="ARBA00022553"/>
    </source>
</evidence>
<keyword evidence="9" id="KW-1133">Transmembrane helix</keyword>
<dbReference type="SUPFAM" id="SSF55874">
    <property type="entry name" value="ATPase domain of HSP90 chaperone/DNA topoisomerase II/histidine kinase"/>
    <property type="match status" value="1"/>
</dbReference>
<name>A0A511ZBX9_9BACL</name>
<feature type="domain" description="Histidine kinase/HSP90-like ATPase" evidence="10">
    <location>
        <begin position="309"/>
        <end position="394"/>
    </location>
</feature>
<dbReference type="GO" id="GO:0046983">
    <property type="term" value="F:protein dimerization activity"/>
    <property type="evidence" value="ECO:0007669"/>
    <property type="project" value="InterPro"/>
</dbReference>
<dbReference type="AlphaFoldDB" id="A0A511ZBX9"/>
<feature type="transmembrane region" description="Helical" evidence="9">
    <location>
        <begin position="7"/>
        <end position="25"/>
    </location>
</feature>
<accession>A0A511ZBX9</accession>
<feature type="transmembrane region" description="Helical" evidence="9">
    <location>
        <begin position="85"/>
        <end position="102"/>
    </location>
</feature>
<comment type="catalytic activity">
    <reaction evidence="1">
        <text>ATP + protein L-histidine = ADP + protein N-phospho-L-histidine.</text>
        <dbReference type="EC" id="2.7.13.3"/>
    </reaction>
</comment>
<keyword evidence="13" id="KW-1185">Reference proteome</keyword>
<keyword evidence="3" id="KW-0597">Phosphoprotein</keyword>
<reference evidence="12 13" key="1">
    <citation type="submission" date="2019-07" db="EMBL/GenBank/DDBJ databases">
        <title>Whole genome shotgun sequence of Sporosarcina luteola NBRC 105378.</title>
        <authorList>
            <person name="Hosoyama A."/>
            <person name="Uohara A."/>
            <person name="Ohji S."/>
            <person name="Ichikawa N."/>
        </authorList>
    </citation>
    <scope>NUCLEOTIDE SEQUENCE [LARGE SCALE GENOMIC DNA]</scope>
    <source>
        <strain evidence="12 13">NBRC 105378</strain>
    </source>
</reference>
<dbReference type="Gene3D" id="3.30.565.10">
    <property type="entry name" value="Histidine kinase-like ATPase, C-terminal domain"/>
    <property type="match status" value="1"/>
</dbReference>
<dbReference type="InterPro" id="IPR011712">
    <property type="entry name" value="Sig_transdc_His_kin_sub3_dim/P"/>
</dbReference>
<dbReference type="GO" id="GO:0005524">
    <property type="term" value="F:ATP binding"/>
    <property type="evidence" value="ECO:0007669"/>
    <property type="project" value="UniProtKB-KW"/>
</dbReference>
<feature type="transmembrane region" description="Helical" evidence="9">
    <location>
        <begin position="37"/>
        <end position="56"/>
    </location>
</feature>
<evidence type="ECO:0000256" key="7">
    <source>
        <dbReference type="ARBA" id="ARBA00022840"/>
    </source>
</evidence>
<evidence type="ECO:0000256" key="5">
    <source>
        <dbReference type="ARBA" id="ARBA00022741"/>
    </source>
</evidence>
<evidence type="ECO:0000256" key="8">
    <source>
        <dbReference type="ARBA" id="ARBA00023012"/>
    </source>
</evidence>
<keyword evidence="9" id="KW-0472">Membrane</keyword>
<dbReference type="Pfam" id="PF07730">
    <property type="entry name" value="HisKA_3"/>
    <property type="match status" value="1"/>
</dbReference>
<keyword evidence="8" id="KW-0902">Two-component regulatory system</keyword>
<dbReference type="EMBL" id="BJYL01000054">
    <property type="protein sequence ID" value="GEN84954.1"/>
    <property type="molecule type" value="Genomic_DNA"/>
</dbReference>
<dbReference type="RefSeq" id="WP_147060294.1">
    <property type="nucleotide sequence ID" value="NZ_BJYL01000054.1"/>
</dbReference>
<dbReference type="PANTHER" id="PTHR24421:SF10">
    <property type="entry name" value="NITRATE_NITRITE SENSOR PROTEIN NARQ"/>
    <property type="match status" value="1"/>
</dbReference>
<keyword evidence="4" id="KW-0808">Transferase</keyword>
<dbReference type="PANTHER" id="PTHR24421">
    <property type="entry name" value="NITRATE/NITRITE SENSOR PROTEIN NARX-RELATED"/>
    <property type="match status" value="1"/>
</dbReference>
<keyword evidence="9" id="KW-0812">Transmembrane</keyword>
<feature type="transmembrane region" description="Helical" evidence="9">
    <location>
        <begin position="107"/>
        <end position="127"/>
    </location>
</feature>
<dbReference type="OrthoDB" id="199946at2"/>
<dbReference type="InterPro" id="IPR036890">
    <property type="entry name" value="HATPase_C_sf"/>
</dbReference>
<dbReference type="GO" id="GO:0000155">
    <property type="term" value="F:phosphorelay sensor kinase activity"/>
    <property type="evidence" value="ECO:0007669"/>
    <property type="project" value="InterPro"/>
</dbReference>
<evidence type="ECO:0000259" key="11">
    <source>
        <dbReference type="Pfam" id="PF07730"/>
    </source>
</evidence>
<proteinExistence type="predicted"/>
<evidence type="ECO:0000313" key="12">
    <source>
        <dbReference type="EMBL" id="GEN84954.1"/>
    </source>
</evidence>